<gene>
    <name evidence="2" type="ORF">LMG29739_04908</name>
</gene>
<sequence>MTIGKQAVVIGAGIGGLAAAQALIGSFERIVLLERDHASGAVEPRAGVPQGRHAHALLPGGAKALDALFDGFSTALRDAGARYSDLGLKMQFEFSAQDSVPEGALGIPLLKCTRPLIESVLLRFLNQRKEIAILDGRRVTGIVATPDGQSVAAVRCETRDGMHETHDADLVVDASGRGKPTLDFLQATGRSAPEETAFRIDFSYTTAIIEFADGERPEFDVLRTMPAPPHNPRQGLLLAREDNCYFASVGSRGADVPPGDWPGFIEFAAGLQTRSLHDLFKRARLHGKLVQYAFPENRRRHFERCENWPRGLIPFADAICRFNPIYGQGMSAAAVEAERLRDVLASRRDGQHAGHPLDGLFEAFMQKTLPALDNIWMLAVMPDFAFPETQGARPDKFEESLKFNGMLQRAACIDVDIRKLLFEVMALLKPSTELRTEAVVEKVKRLCAEFDAAKTSLEA</sequence>
<dbReference type="Pfam" id="PF12831">
    <property type="entry name" value="FAD_oxidored"/>
    <property type="match status" value="1"/>
</dbReference>
<reference evidence="2 3" key="1">
    <citation type="submission" date="2020-04" db="EMBL/GenBank/DDBJ databases">
        <authorList>
            <person name="De Canck E."/>
        </authorList>
    </citation>
    <scope>NUCLEOTIDE SEQUENCE [LARGE SCALE GENOMIC DNA]</scope>
    <source>
        <strain evidence="2 3">LMG 29739</strain>
    </source>
</reference>
<dbReference type="InterPro" id="IPR050816">
    <property type="entry name" value="Flavin-dep_Halogenase_NPB"/>
</dbReference>
<dbReference type="GO" id="GO:0016491">
    <property type="term" value="F:oxidoreductase activity"/>
    <property type="evidence" value="ECO:0007669"/>
    <property type="project" value="UniProtKB-KW"/>
</dbReference>
<dbReference type="SUPFAM" id="SSF51905">
    <property type="entry name" value="FAD/NAD(P)-binding domain"/>
    <property type="match status" value="1"/>
</dbReference>
<accession>A0A6J5ENG0</accession>
<dbReference type="AlphaFoldDB" id="A0A6J5ENG0"/>
<dbReference type="Proteomes" id="UP000494329">
    <property type="component" value="Unassembled WGS sequence"/>
</dbReference>
<name>A0A6J5ENG0_9BURK</name>
<evidence type="ECO:0000313" key="3">
    <source>
        <dbReference type="Proteomes" id="UP000494329"/>
    </source>
</evidence>
<evidence type="ECO:0000313" key="2">
    <source>
        <dbReference type="EMBL" id="CAB3766766.1"/>
    </source>
</evidence>
<dbReference type="InterPro" id="IPR036188">
    <property type="entry name" value="FAD/NAD-bd_sf"/>
</dbReference>
<dbReference type="RefSeq" id="WP_175114063.1">
    <property type="nucleotide sequence ID" value="NZ_CADIKF010000048.1"/>
</dbReference>
<proteinExistence type="predicted"/>
<dbReference type="PANTHER" id="PTHR43747:SF5">
    <property type="entry name" value="FAD-BINDING DOMAIN-CONTAINING PROTEIN"/>
    <property type="match status" value="1"/>
</dbReference>
<keyword evidence="3" id="KW-1185">Reference proteome</keyword>
<evidence type="ECO:0000256" key="1">
    <source>
        <dbReference type="ARBA" id="ARBA00023002"/>
    </source>
</evidence>
<keyword evidence="1 2" id="KW-0560">Oxidoreductase</keyword>
<dbReference type="EC" id="1.14.13.-" evidence="2"/>
<organism evidence="2 3">
    <name type="scientific">Paraburkholderia solisilvae</name>
    <dbReference type="NCBI Taxonomy" id="624376"/>
    <lineage>
        <taxon>Bacteria</taxon>
        <taxon>Pseudomonadati</taxon>
        <taxon>Pseudomonadota</taxon>
        <taxon>Betaproteobacteria</taxon>
        <taxon>Burkholderiales</taxon>
        <taxon>Burkholderiaceae</taxon>
        <taxon>Paraburkholderia</taxon>
    </lineage>
</organism>
<dbReference type="EMBL" id="CADIKF010000048">
    <property type="protein sequence ID" value="CAB3766766.1"/>
    <property type="molecule type" value="Genomic_DNA"/>
</dbReference>
<dbReference type="PANTHER" id="PTHR43747">
    <property type="entry name" value="FAD-BINDING PROTEIN"/>
    <property type="match status" value="1"/>
</dbReference>
<protein>
    <submittedName>
        <fullName evidence="2">Epoxidase LasC</fullName>
        <ecNumber evidence="2">1.14.13.-</ecNumber>
    </submittedName>
</protein>
<dbReference type="Gene3D" id="3.50.50.60">
    <property type="entry name" value="FAD/NAD(P)-binding domain"/>
    <property type="match status" value="1"/>
</dbReference>